<sequence>MEGHIVVLAFARVTPKHKVLDTSTFDIVHTGQHLSERLLRLCPEPETLISLEQETMNITYPATYLDDVLMVVITMDARNWKKSNYTVKNLQPVNQIAVSEMEQFLSDMVQDGKSTDYLYICFTQEMDGVDFVDSDRGRALSENLNAVASKFMLVACPAISMKYFSPVAKRQAYQSYYT</sequence>
<evidence type="ECO:0000313" key="2">
    <source>
        <dbReference type="Proteomes" id="UP001209540"/>
    </source>
</evidence>
<dbReference type="EMBL" id="JAIXMP010000009">
    <property type="protein sequence ID" value="KAI9268154.1"/>
    <property type="molecule type" value="Genomic_DNA"/>
</dbReference>
<name>A0AAD5K3T0_9FUNG</name>
<proteinExistence type="predicted"/>
<reference evidence="1" key="2">
    <citation type="submission" date="2023-02" db="EMBL/GenBank/DDBJ databases">
        <authorList>
            <consortium name="DOE Joint Genome Institute"/>
            <person name="Mondo S.J."/>
            <person name="Chang Y."/>
            <person name="Wang Y."/>
            <person name="Ahrendt S."/>
            <person name="Andreopoulos W."/>
            <person name="Barry K."/>
            <person name="Beard J."/>
            <person name="Benny G.L."/>
            <person name="Blankenship S."/>
            <person name="Bonito G."/>
            <person name="Cuomo C."/>
            <person name="Desiro A."/>
            <person name="Gervers K.A."/>
            <person name="Hundley H."/>
            <person name="Kuo A."/>
            <person name="LaButti K."/>
            <person name="Lang B.F."/>
            <person name="Lipzen A."/>
            <person name="O'Donnell K."/>
            <person name="Pangilinan J."/>
            <person name="Reynolds N."/>
            <person name="Sandor L."/>
            <person name="Smith M.W."/>
            <person name="Tsang A."/>
            <person name="Grigoriev I.V."/>
            <person name="Stajich J.E."/>
            <person name="Spatafora J.W."/>
        </authorList>
    </citation>
    <scope>NUCLEOTIDE SEQUENCE</scope>
    <source>
        <strain evidence="1">RSA 2281</strain>
    </source>
</reference>
<evidence type="ECO:0000313" key="1">
    <source>
        <dbReference type="EMBL" id="KAI9268154.1"/>
    </source>
</evidence>
<comment type="caution">
    <text evidence="1">The sequence shown here is derived from an EMBL/GenBank/DDBJ whole genome shotgun (WGS) entry which is preliminary data.</text>
</comment>
<protein>
    <submittedName>
        <fullName evidence="1">Uncharacterized protein</fullName>
    </submittedName>
</protein>
<reference evidence="1" key="1">
    <citation type="journal article" date="2022" name="IScience">
        <title>Evolution of zygomycete secretomes and the origins of terrestrial fungal ecologies.</title>
        <authorList>
            <person name="Chang Y."/>
            <person name="Wang Y."/>
            <person name="Mondo S."/>
            <person name="Ahrendt S."/>
            <person name="Andreopoulos W."/>
            <person name="Barry K."/>
            <person name="Beard J."/>
            <person name="Benny G.L."/>
            <person name="Blankenship S."/>
            <person name="Bonito G."/>
            <person name="Cuomo C."/>
            <person name="Desiro A."/>
            <person name="Gervers K.A."/>
            <person name="Hundley H."/>
            <person name="Kuo A."/>
            <person name="LaButti K."/>
            <person name="Lang B.F."/>
            <person name="Lipzen A."/>
            <person name="O'Donnell K."/>
            <person name="Pangilinan J."/>
            <person name="Reynolds N."/>
            <person name="Sandor L."/>
            <person name="Smith M.E."/>
            <person name="Tsang A."/>
            <person name="Grigoriev I.V."/>
            <person name="Stajich J.E."/>
            <person name="Spatafora J.W."/>
        </authorList>
    </citation>
    <scope>NUCLEOTIDE SEQUENCE</scope>
    <source>
        <strain evidence="1">RSA 2281</strain>
    </source>
</reference>
<organism evidence="1 2">
    <name type="scientific">Phascolomyces articulosus</name>
    <dbReference type="NCBI Taxonomy" id="60185"/>
    <lineage>
        <taxon>Eukaryota</taxon>
        <taxon>Fungi</taxon>
        <taxon>Fungi incertae sedis</taxon>
        <taxon>Mucoromycota</taxon>
        <taxon>Mucoromycotina</taxon>
        <taxon>Mucoromycetes</taxon>
        <taxon>Mucorales</taxon>
        <taxon>Lichtheimiaceae</taxon>
        <taxon>Phascolomyces</taxon>
    </lineage>
</organism>
<keyword evidence="2" id="KW-1185">Reference proteome</keyword>
<accession>A0AAD5K3T0</accession>
<dbReference type="AlphaFoldDB" id="A0AAD5K3T0"/>
<dbReference type="Proteomes" id="UP001209540">
    <property type="component" value="Unassembled WGS sequence"/>
</dbReference>
<gene>
    <name evidence="1" type="ORF">BDA99DRAFT_558328</name>
</gene>